<dbReference type="PANTHER" id="PTHR24100:SF149">
    <property type="entry name" value="BG-LIKE ANTIGEN 1-RELATED"/>
    <property type="match status" value="1"/>
</dbReference>
<evidence type="ECO:0000256" key="6">
    <source>
        <dbReference type="ARBA" id="ARBA00023319"/>
    </source>
</evidence>
<dbReference type="SMART" id="SM00406">
    <property type="entry name" value="IGv"/>
    <property type="match status" value="1"/>
</dbReference>
<dbReference type="SMART" id="SM00409">
    <property type="entry name" value="IG"/>
    <property type="match status" value="1"/>
</dbReference>
<dbReference type="GO" id="GO:0050852">
    <property type="term" value="P:T cell receptor signaling pathway"/>
    <property type="evidence" value="ECO:0007669"/>
    <property type="project" value="TreeGrafter"/>
</dbReference>
<dbReference type="InterPro" id="IPR036179">
    <property type="entry name" value="Ig-like_dom_sf"/>
</dbReference>
<keyword evidence="4" id="KW-0472">Membrane</keyword>
<reference evidence="8" key="2">
    <citation type="submission" date="2025-09" db="UniProtKB">
        <authorList>
            <consortium name="Ensembl"/>
        </authorList>
    </citation>
    <scope>IDENTIFICATION</scope>
</reference>
<evidence type="ECO:0000256" key="3">
    <source>
        <dbReference type="ARBA" id="ARBA00022989"/>
    </source>
</evidence>
<keyword evidence="6" id="KW-0393">Immunoglobulin domain</keyword>
<keyword evidence="9" id="KW-1185">Reference proteome</keyword>
<dbReference type="GO" id="GO:0001817">
    <property type="term" value="P:regulation of cytokine production"/>
    <property type="evidence" value="ECO:0007669"/>
    <property type="project" value="TreeGrafter"/>
</dbReference>
<evidence type="ECO:0000256" key="4">
    <source>
        <dbReference type="ARBA" id="ARBA00023136"/>
    </source>
</evidence>
<evidence type="ECO:0000256" key="1">
    <source>
        <dbReference type="ARBA" id="ARBA00004370"/>
    </source>
</evidence>
<dbReference type="Gene3D" id="2.60.40.10">
    <property type="entry name" value="Immunoglobulins"/>
    <property type="match status" value="1"/>
</dbReference>
<accession>A0A8B9BBX5</accession>
<name>A0A8B9BBX5_9AVES</name>
<keyword evidence="2" id="KW-0812">Transmembrane</keyword>
<evidence type="ECO:0000313" key="9">
    <source>
        <dbReference type="Proteomes" id="UP000694426"/>
    </source>
</evidence>
<evidence type="ECO:0000259" key="7">
    <source>
        <dbReference type="PROSITE" id="PS50835"/>
    </source>
</evidence>
<reference evidence="8" key="1">
    <citation type="submission" date="2025-08" db="UniProtKB">
        <authorList>
            <consortium name="Ensembl"/>
        </authorList>
    </citation>
    <scope>IDENTIFICATION</scope>
</reference>
<sequence length="220" mass="23556">SHFPTRPLSLTAPKFTMAKISPLLCALFHCPAQLRVVGPGHPLTATVGQDVVLPCHLSPQRDARTLDVRWIRDDSSETVHHYRNGEDLYGEQMGAYAGRTELARDGLSAGNLDLRIMGLRPSDDGQYVCTVGDADAYNEAIVELEVSASGHHPWAVTSSPLSFQHGESFCCLKIQVGVHWVTLCGASPALAGAYSGAKRCPISCPVGQLLAPSWGKPAQG</sequence>
<evidence type="ECO:0000313" key="8">
    <source>
        <dbReference type="Ensembl" id="ENSABRP00000001918.1"/>
    </source>
</evidence>
<keyword evidence="5" id="KW-1015">Disulfide bond</keyword>
<proteinExistence type="predicted"/>
<dbReference type="FunFam" id="2.60.40.10:FF:000183">
    <property type="entry name" value="Myelin-oligodendrocyte glycoprotein"/>
    <property type="match status" value="1"/>
</dbReference>
<dbReference type="Pfam" id="PF07686">
    <property type="entry name" value="V-set"/>
    <property type="match status" value="1"/>
</dbReference>
<protein>
    <recommendedName>
        <fullName evidence="7">Ig-like domain-containing protein</fullName>
    </recommendedName>
</protein>
<evidence type="ECO:0000256" key="5">
    <source>
        <dbReference type="ARBA" id="ARBA00023157"/>
    </source>
</evidence>
<dbReference type="AlphaFoldDB" id="A0A8B9BBX5"/>
<comment type="subcellular location">
    <subcellularLocation>
        <location evidence="1">Membrane</location>
    </subcellularLocation>
</comment>
<dbReference type="InterPro" id="IPR003599">
    <property type="entry name" value="Ig_sub"/>
</dbReference>
<dbReference type="GeneTree" id="ENSGT00940000153527"/>
<keyword evidence="3" id="KW-1133">Transmembrane helix</keyword>
<evidence type="ECO:0000256" key="2">
    <source>
        <dbReference type="ARBA" id="ARBA00022692"/>
    </source>
</evidence>
<dbReference type="InterPro" id="IPR013783">
    <property type="entry name" value="Ig-like_fold"/>
</dbReference>
<dbReference type="GO" id="GO:0009897">
    <property type="term" value="C:external side of plasma membrane"/>
    <property type="evidence" value="ECO:0007669"/>
    <property type="project" value="TreeGrafter"/>
</dbReference>
<dbReference type="InterPro" id="IPR007110">
    <property type="entry name" value="Ig-like_dom"/>
</dbReference>
<dbReference type="InterPro" id="IPR013106">
    <property type="entry name" value="Ig_V-set"/>
</dbReference>
<organism evidence="8 9">
    <name type="scientific">Anser brachyrhynchus</name>
    <name type="common">Pink-footed goose</name>
    <dbReference type="NCBI Taxonomy" id="132585"/>
    <lineage>
        <taxon>Eukaryota</taxon>
        <taxon>Metazoa</taxon>
        <taxon>Chordata</taxon>
        <taxon>Craniata</taxon>
        <taxon>Vertebrata</taxon>
        <taxon>Euteleostomi</taxon>
        <taxon>Archelosauria</taxon>
        <taxon>Archosauria</taxon>
        <taxon>Dinosauria</taxon>
        <taxon>Saurischia</taxon>
        <taxon>Theropoda</taxon>
        <taxon>Coelurosauria</taxon>
        <taxon>Aves</taxon>
        <taxon>Neognathae</taxon>
        <taxon>Galloanserae</taxon>
        <taxon>Anseriformes</taxon>
        <taxon>Anatidae</taxon>
        <taxon>Anserinae</taxon>
        <taxon>Anser</taxon>
    </lineage>
</organism>
<dbReference type="Ensembl" id="ENSABRT00000002860.1">
    <property type="protein sequence ID" value="ENSABRP00000001918.1"/>
    <property type="gene ID" value="ENSABRG00000001935.1"/>
</dbReference>
<dbReference type="GO" id="GO:0005102">
    <property type="term" value="F:signaling receptor binding"/>
    <property type="evidence" value="ECO:0007669"/>
    <property type="project" value="TreeGrafter"/>
</dbReference>
<dbReference type="InterPro" id="IPR050504">
    <property type="entry name" value="IgSF_BTN/MOG"/>
</dbReference>
<feature type="domain" description="Ig-like" evidence="7">
    <location>
        <begin position="31"/>
        <end position="147"/>
    </location>
</feature>
<dbReference type="PANTHER" id="PTHR24100">
    <property type="entry name" value="BUTYROPHILIN"/>
    <property type="match status" value="1"/>
</dbReference>
<dbReference type="SUPFAM" id="SSF48726">
    <property type="entry name" value="Immunoglobulin"/>
    <property type="match status" value="1"/>
</dbReference>
<dbReference type="Proteomes" id="UP000694426">
    <property type="component" value="Unplaced"/>
</dbReference>
<dbReference type="PROSITE" id="PS50835">
    <property type="entry name" value="IG_LIKE"/>
    <property type="match status" value="1"/>
</dbReference>